<organism evidence="2 3">
    <name type="scientific">Clathrus columnatus</name>
    <dbReference type="NCBI Taxonomy" id="1419009"/>
    <lineage>
        <taxon>Eukaryota</taxon>
        <taxon>Fungi</taxon>
        <taxon>Dikarya</taxon>
        <taxon>Basidiomycota</taxon>
        <taxon>Agaricomycotina</taxon>
        <taxon>Agaricomycetes</taxon>
        <taxon>Phallomycetidae</taxon>
        <taxon>Phallales</taxon>
        <taxon>Clathraceae</taxon>
        <taxon>Clathrus</taxon>
    </lineage>
</organism>
<dbReference type="PROSITE" id="PS51186">
    <property type="entry name" value="GNAT"/>
    <property type="match status" value="1"/>
</dbReference>
<dbReference type="AlphaFoldDB" id="A0AAV5AEG3"/>
<dbReference type="Gene3D" id="3.40.630.30">
    <property type="match status" value="1"/>
</dbReference>
<reference evidence="2" key="1">
    <citation type="submission" date="2021-10" db="EMBL/GenBank/DDBJ databases">
        <title>De novo Genome Assembly of Clathrus columnatus (Basidiomycota, Fungi) Using Illumina and Nanopore Sequence Data.</title>
        <authorList>
            <person name="Ogiso-Tanaka E."/>
            <person name="Itagaki H."/>
            <person name="Hosoya T."/>
            <person name="Hosaka K."/>
        </authorList>
    </citation>
    <scope>NUCLEOTIDE SEQUENCE</scope>
    <source>
        <strain evidence="2">MO-923</strain>
    </source>
</reference>
<comment type="caution">
    <text evidence="2">The sequence shown here is derived from an EMBL/GenBank/DDBJ whole genome shotgun (WGS) entry which is preliminary data.</text>
</comment>
<sequence length="405" mass="47359">MTRDKESDDEEWNPLLRYVIEVGRRSKRIRLNHSKRTEVGGRLSTPPPKDIYWTTFSETPLPEADKFDDFLPKETCLLARQNYLRENSERDRYNNQIRMLTLSEIHELENWLENCIATGKQDWTSGKAILHRRLELRKVKKENPVFSYDMLCQPDPRPNDLQPCSTIPLSEPNKETLDILHAIRKTPYEHSFAYRILGNIGPIGHIIFRDWQTRTIWMDLMDDIKLHYVLAHPENECTMEQNNPIDYVTLEPWHLPQLHDLLSRTFWSGIDGKAITTHLHQLTHILRKVSSSLDYSPEKCTVIALYKRLVVGAAFLSSPLETYLTYLAVRPGWEFSGVASTILYLLLKANPTKDITLHVSANNPAMLLYNKFGFKAEEFIVGFYDEYLPRESQVCKNAFRLRLRR</sequence>
<accession>A0AAV5AEG3</accession>
<name>A0AAV5AEG3_9AGAM</name>
<dbReference type="EMBL" id="BPWL01000006">
    <property type="protein sequence ID" value="GJJ11513.1"/>
    <property type="molecule type" value="Genomic_DNA"/>
</dbReference>
<evidence type="ECO:0000259" key="1">
    <source>
        <dbReference type="PROSITE" id="PS51186"/>
    </source>
</evidence>
<dbReference type="InterPro" id="IPR000182">
    <property type="entry name" value="GNAT_dom"/>
</dbReference>
<gene>
    <name evidence="2" type="ORF">Clacol_005746</name>
</gene>
<protein>
    <recommendedName>
        <fullName evidence="1">N-acetyltransferase domain-containing protein</fullName>
    </recommendedName>
</protein>
<feature type="domain" description="N-acetyltransferase" evidence="1">
    <location>
        <begin position="245"/>
        <end position="405"/>
    </location>
</feature>
<proteinExistence type="predicted"/>
<evidence type="ECO:0000313" key="2">
    <source>
        <dbReference type="EMBL" id="GJJ11513.1"/>
    </source>
</evidence>
<evidence type="ECO:0000313" key="3">
    <source>
        <dbReference type="Proteomes" id="UP001050691"/>
    </source>
</evidence>
<dbReference type="SUPFAM" id="SSF55729">
    <property type="entry name" value="Acyl-CoA N-acyltransferases (Nat)"/>
    <property type="match status" value="1"/>
</dbReference>
<dbReference type="Proteomes" id="UP001050691">
    <property type="component" value="Unassembled WGS sequence"/>
</dbReference>
<keyword evidence="3" id="KW-1185">Reference proteome</keyword>
<dbReference type="GO" id="GO:0016747">
    <property type="term" value="F:acyltransferase activity, transferring groups other than amino-acyl groups"/>
    <property type="evidence" value="ECO:0007669"/>
    <property type="project" value="InterPro"/>
</dbReference>
<dbReference type="InterPro" id="IPR016181">
    <property type="entry name" value="Acyl_CoA_acyltransferase"/>
</dbReference>